<evidence type="ECO:0000256" key="4">
    <source>
        <dbReference type="ARBA" id="ARBA00022737"/>
    </source>
</evidence>
<dbReference type="Pfam" id="PF00520">
    <property type="entry name" value="Ion_trans"/>
    <property type="match status" value="4"/>
</dbReference>
<feature type="compositionally biased region" description="Basic and acidic residues" evidence="9">
    <location>
        <begin position="14"/>
        <end position="25"/>
    </location>
</feature>
<accession>A0A7S0H8Y9</accession>
<feature type="region of interest" description="Disordered" evidence="9">
    <location>
        <begin position="1"/>
        <end position="25"/>
    </location>
</feature>
<sequence length="1856" mass="210253">MSSMPGSTPSQSRRSTDGDHASFDGKTDFERERQVSIISGYAFEGDTDWKLILGHLRREKKRIQARSEEHYVNRSLFCLTSSSRVRESLIKFAEWPWFNRTVLLLILLNCCFLVLEDPVCRCETSVCTESDLYLRLLYYRRDCENWPMMERMLQVTEICFTSFFTLEMVIKIIARGFILHKHSYLSDPWNWLDFVVVVTGIITLIAPNSAKVSFLRTVRVLRPLRTMTRISGMRPLINTFIRSFVALSNVVMLLLFFAVVFGILGIEFFQKSLRGRCYIDPNSNDFSQHPAVLTRLMSQQVPFLADSMVMIGARSAEQFICSTTSTGGHGSGEACPSVAIDGVFWNTTCSSFRYCMTGDVDRPFDQCTKDFNPNPYDLGAGYFSYDNILSGFLTIFQVLTVEGWTDIYYRHGFGSNMWLSRIFHSAWVFLGCFVIVQLALASLSDAFLLAKEEEKTQKEKEALHDEAILKEDVRIRMNKKMSAFSVLRRRMSVESTSLKGLSIRNLSLLGRLDDSMKKISEFLRIERARELTRSLVYSVYFQRFIIFCIIVNTVLMMINWHDQALFEDSICKRRCDIDPSLPANASGNCVGPLFNRSFYSDGQGGGERPLQTAYCFMENDGVCSKYETRGTCVNSVGFNGMPCHFFPTVRNYTVVPDMSETGACKTALYTSQSFVQHMGKVISLRQLCGDDSTCDSFPSELFLQLNNFNLALTAIFIAEMVLKLFGLGIHRYFQDNFNCFDFFVVISSIVELAIIPSNGSNRGSLSALRAVRLFRLFKLARSWKDMRKILNTLAVALGSMGPLCVIWVMFMYIFALLGMQFFGGRFRYFKTDYPRSNFDNFFPQDDGIGAFVTTFQIISTENWNVIMYNSIMSESSHTGLRAVRALIPIAIVVFGNYIIMNLFISILLQGFGEDDEDEAQEDADGMDSMRSSKLSPIALAIKRLIGQEKPKRASTLGSPNRIFATTGLPRTSSLIKTGEPVKELVNVCGVNLLVRIVPHPALRVFKPKNPLRLLVSWLVYHPTFEFFIMTCILITSITLLLERPDDSWIGSDSNCPDVGLNCSLVMFPGQSNQLNCPRDARDPDFGRVWGACGTPDEAPCCVIKERLKIFQVLDQIFTVVFTLEMTLKILSDGFISHKFSYLRSPWNWLDFAIVIISLIGSFGPTSNMKAFKSLRTFRAIRPLRVIKRHIGLKVVVVCMISSIPAMYPVLSVMVLWFLTYAILGVNFYSGNTYACYDPQNQMFYGKSYFQSSSVYVSTLPLAGPESVPTIIECVTAAGGGLGVWQPKYFGFDNIGSAAMTLFDVSTTEGWMEVMASTTDINQLGVSPLPNQAVFHCIYACVQIIIGNFVLLNLIIGVVIANYTKIKNNEEGITPFLTPEQHEWKEMQRVINHLKPRTRVKGPENRFRNWCFHLATNPWFEYFMTISIVLNVLVMTFKTHDESDCMVAAVFWINFSFAVIFVFEAFVKLVGLGANWYFIDPWNVFDFVVVTFSIFLLVLDVVNGEWSCLVETNRKVKVPALSALRTFRILRVFRLIRRAVGLRQMIQTLLVSLPSMTNIFALLLLIMTIFSVLALSFFYNVNTSQDMFGRMDDNEANYQYFDKAMWMLHRHTTGEAWNGIMAYCSQDDQFLACQKAYGDYLGDGCGGYYLGTIFHVLWEVIGTYVLMQLFTAVILENFHELAHADSATLPLDRLNEFVDAWTELDPDATQKISTASLSTLITRLSPPLGTKNDQSDRSTVMQIIKDLNIPIHQGGVIRYHETFFACVKRVLTTDLEEDEPLTARSSMPGQEEGGDAKGNGGTTMMDGRLPTAAEDFAARSVQSAFREYREKRLQVLKGFTRTTELPINANPNAIKIF</sequence>
<dbReference type="PANTHER" id="PTHR10037:SF62">
    <property type="entry name" value="SODIUM CHANNEL PROTEIN 60E"/>
    <property type="match status" value="1"/>
</dbReference>
<dbReference type="GO" id="GO:0005248">
    <property type="term" value="F:voltage-gated sodium channel activity"/>
    <property type="evidence" value="ECO:0007669"/>
    <property type="project" value="TreeGrafter"/>
</dbReference>
<dbReference type="SUPFAM" id="SSF81324">
    <property type="entry name" value="Voltage-gated potassium channels"/>
    <property type="match status" value="4"/>
</dbReference>
<feature type="transmembrane region" description="Helical" evidence="10">
    <location>
        <begin position="885"/>
        <end position="908"/>
    </location>
</feature>
<evidence type="ECO:0000313" key="13">
    <source>
        <dbReference type="EMBL" id="CAD8467164.1"/>
    </source>
</evidence>
<evidence type="ECO:0000256" key="6">
    <source>
        <dbReference type="ARBA" id="ARBA00023065"/>
    </source>
</evidence>
<dbReference type="GO" id="GO:0022843">
    <property type="term" value="F:voltage-gated monoatomic cation channel activity"/>
    <property type="evidence" value="ECO:0007669"/>
    <property type="project" value="UniProtKB-ARBA"/>
</dbReference>
<evidence type="ECO:0008006" key="14">
    <source>
        <dbReference type="Google" id="ProtNLM"/>
    </source>
</evidence>
<dbReference type="Gene3D" id="1.10.238.10">
    <property type="entry name" value="EF-hand"/>
    <property type="match status" value="1"/>
</dbReference>
<feature type="transmembrane region" description="Helical" evidence="10">
    <location>
        <begin position="1213"/>
        <end position="1236"/>
    </location>
</feature>
<feature type="transmembrane region" description="Helical" evidence="10">
    <location>
        <begin position="1418"/>
        <end position="1436"/>
    </location>
</feature>
<evidence type="ECO:0000256" key="7">
    <source>
        <dbReference type="ARBA" id="ARBA00023136"/>
    </source>
</evidence>
<feature type="domain" description="Ion transport" evidence="11">
    <location>
        <begin position="1416"/>
        <end position="1681"/>
    </location>
</feature>
<keyword evidence="5 10" id="KW-1133">Transmembrane helix</keyword>
<feature type="region of interest" description="Disordered" evidence="9">
    <location>
        <begin position="1777"/>
        <end position="1804"/>
    </location>
</feature>
<keyword evidence="8" id="KW-0407">Ion channel</keyword>
<dbReference type="Gene3D" id="1.10.287.70">
    <property type="match status" value="4"/>
</dbReference>
<feature type="transmembrane region" description="Helical" evidence="10">
    <location>
        <begin position="1336"/>
        <end position="1360"/>
    </location>
</feature>
<evidence type="ECO:0000256" key="1">
    <source>
        <dbReference type="ARBA" id="ARBA00004141"/>
    </source>
</evidence>
<protein>
    <recommendedName>
        <fullName evidence="14">EF-hand domain-containing protein</fullName>
    </recommendedName>
</protein>
<evidence type="ECO:0000259" key="11">
    <source>
        <dbReference type="Pfam" id="PF00520"/>
    </source>
</evidence>
<dbReference type="Pfam" id="PF16905">
    <property type="entry name" value="GPHH"/>
    <property type="match status" value="1"/>
</dbReference>
<keyword evidence="2" id="KW-0813">Transport</keyword>
<dbReference type="InterPro" id="IPR005821">
    <property type="entry name" value="Ion_trans_dom"/>
</dbReference>
<keyword evidence="7 10" id="KW-0472">Membrane</keyword>
<feature type="domain" description="Ion transport" evidence="11">
    <location>
        <begin position="95"/>
        <end position="453"/>
    </location>
</feature>
<feature type="transmembrane region" description="Helical" evidence="10">
    <location>
        <begin position="194"/>
        <end position="218"/>
    </location>
</feature>
<organism evidence="13">
    <name type="scientific">Hanusia phi</name>
    <dbReference type="NCBI Taxonomy" id="3032"/>
    <lineage>
        <taxon>Eukaryota</taxon>
        <taxon>Cryptophyceae</taxon>
        <taxon>Pyrenomonadales</taxon>
        <taxon>Geminigeraceae</taxon>
        <taxon>Hanusia</taxon>
    </lineage>
</organism>
<feature type="transmembrane region" description="Helical" evidence="10">
    <location>
        <begin position="1112"/>
        <end position="1131"/>
    </location>
</feature>
<feature type="transmembrane region" description="Helical" evidence="10">
    <location>
        <begin position="239"/>
        <end position="266"/>
    </location>
</feature>
<reference evidence="13" key="1">
    <citation type="submission" date="2021-01" db="EMBL/GenBank/DDBJ databases">
        <authorList>
            <person name="Corre E."/>
            <person name="Pelletier E."/>
            <person name="Niang G."/>
            <person name="Scheremetjew M."/>
            <person name="Finn R."/>
            <person name="Kale V."/>
            <person name="Holt S."/>
            <person name="Cochrane G."/>
            <person name="Meng A."/>
            <person name="Brown T."/>
            <person name="Cohen L."/>
        </authorList>
    </citation>
    <scope>NUCLEOTIDE SEQUENCE</scope>
    <source>
        <strain evidence="13">CCMP325</strain>
    </source>
</reference>
<dbReference type="InterPro" id="IPR031649">
    <property type="entry name" value="GPHH_dom"/>
</dbReference>
<dbReference type="GO" id="GO:0001518">
    <property type="term" value="C:voltage-gated sodium channel complex"/>
    <property type="evidence" value="ECO:0007669"/>
    <property type="project" value="TreeGrafter"/>
</dbReference>
<proteinExistence type="predicted"/>
<feature type="transmembrane region" description="Helical" evidence="10">
    <location>
        <begin position="793"/>
        <end position="817"/>
    </location>
</feature>
<evidence type="ECO:0000256" key="5">
    <source>
        <dbReference type="ARBA" id="ARBA00022989"/>
    </source>
</evidence>
<feature type="transmembrane region" description="Helical" evidence="10">
    <location>
        <begin position="155"/>
        <end position="174"/>
    </location>
</feature>
<keyword evidence="3 10" id="KW-0812">Transmembrane</keyword>
<feature type="transmembrane region" description="Helical" evidence="10">
    <location>
        <begin position="1483"/>
        <end position="1501"/>
    </location>
</feature>
<feature type="domain" description="Ion transport" evidence="11">
    <location>
        <begin position="1021"/>
        <end position="1369"/>
    </location>
</feature>
<dbReference type="EMBL" id="HBEO01001690">
    <property type="protein sequence ID" value="CAD8467164.1"/>
    <property type="molecule type" value="Transcribed_RNA"/>
</dbReference>
<name>A0A7S0H8Y9_9CRYP</name>
<dbReference type="PANTHER" id="PTHR10037">
    <property type="entry name" value="VOLTAGE-GATED CATION CHANNEL CALCIUM AND SODIUM"/>
    <property type="match status" value="1"/>
</dbReference>
<comment type="subcellular location">
    <subcellularLocation>
        <location evidence="1">Membrane</location>
        <topology evidence="1">Multi-pass membrane protein</topology>
    </subcellularLocation>
</comment>
<keyword evidence="6" id="KW-0406">Ion transport</keyword>
<keyword evidence="4" id="KW-0677">Repeat</keyword>
<evidence type="ECO:0000256" key="10">
    <source>
        <dbReference type="SAM" id="Phobius"/>
    </source>
</evidence>
<dbReference type="InterPro" id="IPR027359">
    <property type="entry name" value="Volt_channel_dom_sf"/>
</dbReference>
<feature type="transmembrane region" description="Helical" evidence="10">
    <location>
        <begin position="708"/>
        <end position="725"/>
    </location>
</feature>
<feature type="compositionally biased region" description="Polar residues" evidence="9">
    <location>
        <begin position="1"/>
        <end position="13"/>
    </location>
</feature>
<feature type="domain" description="Ion transport" evidence="11">
    <location>
        <begin position="703"/>
        <end position="917"/>
    </location>
</feature>
<feature type="transmembrane region" description="Helical" evidence="10">
    <location>
        <begin position="1558"/>
        <end position="1580"/>
    </location>
</feature>
<evidence type="ECO:0000256" key="2">
    <source>
        <dbReference type="ARBA" id="ARBA00022448"/>
    </source>
</evidence>
<gene>
    <name evidence="13" type="ORF">HPHI1048_LOCUS1211</name>
</gene>
<feature type="transmembrane region" description="Helical" evidence="10">
    <location>
        <begin position="1017"/>
        <end position="1041"/>
    </location>
</feature>
<feature type="transmembrane region" description="Helical" evidence="10">
    <location>
        <begin position="1151"/>
        <end position="1170"/>
    </location>
</feature>
<feature type="transmembrane region" description="Helical" evidence="10">
    <location>
        <begin position="1190"/>
        <end position="1207"/>
    </location>
</feature>
<feature type="domain" description="Voltage-dependent L-type calcium channel IQ-associated" evidence="12">
    <location>
        <begin position="1695"/>
        <end position="1749"/>
    </location>
</feature>
<evidence type="ECO:0000256" key="9">
    <source>
        <dbReference type="SAM" id="MobiDB-lite"/>
    </source>
</evidence>
<dbReference type="InterPro" id="IPR043203">
    <property type="entry name" value="VGCC_Ca_Na"/>
</dbReference>
<feature type="transmembrane region" description="Helical" evidence="10">
    <location>
        <begin position="426"/>
        <end position="450"/>
    </location>
</feature>
<evidence type="ECO:0000259" key="12">
    <source>
        <dbReference type="Pfam" id="PF16905"/>
    </source>
</evidence>
<evidence type="ECO:0000256" key="8">
    <source>
        <dbReference type="ARBA" id="ARBA00023303"/>
    </source>
</evidence>
<dbReference type="Gene3D" id="1.20.120.350">
    <property type="entry name" value="Voltage-gated potassium channels. Chain C"/>
    <property type="match status" value="4"/>
</dbReference>
<evidence type="ECO:0000256" key="3">
    <source>
        <dbReference type="ARBA" id="ARBA00022692"/>
    </source>
</evidence>
<feature type="transmembrane region" description="Helical" evidence="10">
    <location>
        <begin position="1448"/>
        <end position="1477"/>
    </location>
</feature>
<feature type="transmembrane region" description="Helical" evidence="10">
    <location>
        <begin position="534"/>
        <end position="558"/>
    </location>
</feature>